<reference evidence="1 2" key="1">
    <citation type="submission" date="2023-06" db="EMBL/GenBank/DDBJ databases">
        <title>Cellulomonas sp. MW4 Whole genome sequence.</title>
        <authorList>
            <person name="Park S."/>
        </authorList>
    </citation>
    <scope>NUCLEOTIDE SEQUENCE [LARGE SCALE GENOMIC DNA]</scope>
    <source>
        <strain evidence="1 2">MW4</strain>
    </source>
</reference>
<gene>
    <name evidence="1" type="ORF">QRT04_12765</name>
</gene>
<name>A0ABT7SHY4_9CELL</name>
<evidence type="ECO:0000313" key="2">
    <source>
        <dbReference type="Proteomes" id="UP001529338"/>
    </source>
</evidence>
<keyword evidence="2" id="KW-1185">Reference proteome</keyword>
<evidence type="ECO:0000313" key="1">
    <source>
        <dbReference type="EMBL" id="MDM7855804.1"/>
    </source>
</evidence>
<sequence>MTDIIHRARRMAWLEGVPAEWPGDEAYSRLEADRIGFYRLRVGAAARHLRRMLVAPSPEDVIDALSERYFEPKEDWRLFEIAVLLRITAALAVVGLRLNPTRLLVDGQSRPFAAFRISASRDVRVWYQSWPPSTAPSELMDAMLHYELAAGGNRPDIVVEFVDSGVPTRAILLELKASSSSSYLSAGLAQLLGYLRDRPALLQAAASGWLVAPPGSSYVSKSPQGRALWVTSSTAVAEAVRDEALLGASRLK</sequence>
<dbReference type="Proteomes" id="UP001529338">
    <property type="component" value="Unassembled WGS sequence"/>
</dbReference>
<proteinExistence type="predicted"/>
<accession>A0ABT7SHY4</accession>
<dbReference type="EMBL" id="JAUCGQ010000002">
    <property type="protein sequence ID" value="MDM7855804.1"/>
    <property type="molecule type" value="Genomic_DNA"/>
</dbReference>
<dbReference type="RefSeq" id="WP_289455812.1">
    <property type="nucleotide sequence ID" value="NZ_JAUCGQ010000002.1"/>
</dbReference>
<comment type="caution">
    <text evidence="1">The sequence shown here is derived from an EMBL/GenBank/DDBJ whole genome shotgun (WGS) entry which is preliminary data.</text>
</comment>
<organism evidence="1 2">
    <name type="scientific">Cellulomonas alba</name>
    <dbReference type="NCBI Taxonomy" id="3053467"/>
    <lineage>
        <taxon>Bacteria</taxon>
        <taxon>Bacillati</taxon>
        <taxon>Actinomycetota</taxon>
        <taxon>Actinomycetes</taxon>
        <taxon>Micrococcales</taxon>
        <taxon>Cellulomonadaceae</taxon>
        <taxon>Cellulomonas</taxon>
    </lineage>
</organism>
<protein>
    <submittedName>
        <fullName evidence="1">Uncharacterized protein</fullName>
    </submittedName>
</protein>